<dbReference type="GeneID" id="105905224"/>
<evidence type="ECO:0000313" key="10">
    <source>
        <dbReference type="Proteomes" id="UP000515152"/>
    </source>
</evidence>
<dbReference type="Pfam" id="PF00096">
    <property type="entry name" value="zf-C2H2"/>
    <property type="match status" value="3"/>
</dbReference>
<organism evidence="10 11">
    <name type="scientific">Clupea harengus</name>
    <name type="common">Atlantic herring</name>
    <dbReference type="NCBI Taxonomy" id="7950"/>
    <lineage>
        <taxon>Eukaryota</taxon>
        <taxon>Metazoa</taxon>
        <taxon>Chordata</taxon>
        <taxon>Craniata</taxon>
        <taxon>Vertebrata</taxon>
        <taxon>Euteleostomi</taxon>
        <taxon>Actinopterygii</taxon>
        <taxon>Neopterygii</taxon>
        <taxon>Teleostei</taxon>
        <taxon>Clupei</taxon>
        <taxon>Clupeiformes</taxon>
        <taxon>Clupeoidei</taxon>
        <taxon>Clupeidae</taxon>
        <taxon>Clupea</taxon>
    </lineage>
</organism>
<protein>
    <submittedName>
        <fullName evidence="11">Zinc finger protein 260-like</fullName>
    </submittedName>
</protein>
<sequence length="432" mass="48283">MITRSESQFRGRISSILQVFVEAAVTEICEIIDLEVATLRAELSMCRSEKGSARGKLQSTEENSSFGNERGFATQDFDAGPHENTGRVQAERKIFRNQGTPKTSQPCVLWNQQCGSEETKNATVKGCTRMDAVSVKKEMLEESEQPNEVKDKQEEITGESICLTDPNEGMSTSPTPHTGLEWPNSEACVHANTKCGSKSEPANVCAESTLSNAETTGSRHSCLDRSHECENLHMWTSAMSDKHYAQSGQLVQDTDLQHEHEQEEDEEEEEEEQDVTHLTHWTNPASPLRGQAHHSVQYLHEEPPESVGVFGLNLPPGSDPLSMRGDLSGSHLGMSLNHLADLEGRFICPMCGKILRTDRALRAHMKDHTTLHICNHCGKSFARLTNLRVHQNIHMGVKPYTCKFCSKKFSDPSNYNRHKHRCPKSDHTQFSS</sequence>
<dbReference type="GO" id="GO:0000981">
    <property type="term" value="F:DNA-binding transcription factor activity, RNA polymerase II-specific"/>
    <property type="evidence" value="ECO:0007669"/>
    <property type="project" value="TreeGrafter"/>
</dbReference>
<evidence type="ECO:0000256" key="1">
    <source>
        <dbReference type="ARBA" id="ARBA00004123"/>
    </source>
</evidence>
<keyword evidence="4 7" id="KW-0863">Zinc-finger</keyword>
<evidence type="ECO:0000256" key="4">
    <source>
        <dbReference type="ARBA" id="ARBA00022771"/>
    </source>
</evidence>
<evidence type="ECO:0000256" key="7">
    <source>
        <dbReference type="PROSITE-ProRule" id="PRU00042"/>
    </source>
</evidence>
<gene>
    <name evidence="11" type="primary">LOC105905224</name>
</gene>
<feature type="domain" description="C2H2-type" evidence="9">
    <location>
        <begin position="346"/>
        <end position="369"/>
    </location>
</feature>
<evidence type="ECO:0000256" key="8">
    <source>
        <dbReference type="SAM" id="MobiDB-lite"/>
    </source>
</evidence>
<evidence type="ECO:0000256" key="3">
    <source>
        <dbReference type="ARBA" id="ARBA00022737"/>
    </source>
</evidence>
<dbReference type="AlphaFoldDB" id="A0A6P3W5A1"/>
<dbReference type="Gene3D" id="3.30.160.60">
    <property type="entry name" value="Classic Zinc Finger"/>
    <property type="match status" value="2"/>
</dbReference>
<evidence type="ECO:0000259" key="9">
    <source>
        <dbReference type="PROSITE" id="PS50157"/>
    </source>
</evidence>
<dbReference type="GO" id="GO:0008270">
    <property type="term" value="F:zinc ion binding"/>
    <property type="evidence" value="ECO:0007669"/>
    <property type="project" value="UniProtKB-KW"/>
</dbReference>
<proteinExistence type="predicted"/>
<dbReference type="InterPro" id="IPR013087">
    <property type="entry name" value="Znf_C2H2_type"/>
</dbReference>
<dbReference type="PANTHER" id="PTHR24394:SF29">
    <property type="entry name" value="MYONEURIN"/>
    <property type="match status" value="1"/>
</dbReference>
<dbReference type="SMART" id="SM00355">
    <property type="entry name" value="ZnF_C2H2"/>
    <property type="match status" value="3"/>
</dbReference>
<dbReference type="GO" id="GO:0005634">
    <property type="term" value="C:nucleus"/>
    <property type="evidence" value="ECO:0007669"/>
    <property type="project" value="UniProtKB-SubCell"/>
</dbReference>
<dbReference type="PROSITE" id="PS50157">
    <property type="entry name" value="ZINC_FINGER_C2H2_2"/>
    <property type="match status" value="3"/>
</dbReference>
<feature type="compositionally biased region" description="Basic and acidic residues" evidence="8">
    <location>
        <begin position="423"/>
        <end position="432"/>
    </location>
</feature>
<evidence type="ECO:0000313" key="11">
    <source>
        <dbReference type="RefSeq" id="XP_012688681.2"/>
    </source>
</evidence>
<dbReference type="SUPFAM" id="SSF57667">
    <property type="entry name" value="beta-beta-alpha zinc fingers"/>
    <property type="match status" value="2"/>
</dbReference>
<reference evidence="11" key="1">
    <citation type="submission" date="2025-08" db="UniProtKB">
        <authorList>
            <consortium name="RefSeq"/>
        </authorList>
    </citation>
    <scope>IDENTIFICATION</scope>
</reference>
<dbReference type="Proteomes" id="UP000515152">
    <property type="component" value="Chromosome 17"/>
</dbReference>
<dbReference type="OrthoDB" id="6077919at2759"/>
<dbReference type="PANTHER" id="PTHR24394">
    <property type="entry name" value="ZINC FINGER PROTEIN"/>
    <property type="match status" value="1"/>
</dbReference>
<keyword evidence="3" id="KW-0677">Repeat</keyword>
<keyword evidence="2" id="KW-0479">Metal-binding</keyword>
<dbReference type="KEGG" id="char:105905224"/>
<feature type="region of interest" description="Disordered" evidence="8">
    <location>
        <begin position="256"/>
        <end position="293"/>
    </location>
</feature>
<keyword evidence="6" id="KW-0539">Nucleus</keyword>
<dbReference type="RefSeq" id="XP_012688681.2">
    <property type="nucleotide sequence ID" value="XM_012833227.3"/>
</dbReference>
<feature type="domain" description="C2H2-type" evidence="9">
    <location>
        <begin position="400"/>
        <end position="432"/>
    </location>
</feature>
<evidence type="ECO:0000256" key="6">
    <source>
        <dbReference type="ARBA" id="ARBA00023242"/>
    </source>
</evidence>
<feature type="region of interest" description="Disordered" evidence="8">
    <location>
        <begin position="412"/>
        <end position="432"/>
    </location>
</feature>
<accession>A0A6P3W5A1</accession>
<comment type="subcellular location">
    <subcellularLocation>
        <location evidence="1">Nucleus</location>
    </subcellularLocation>
</comment>
<name>A0A6P3W5A1_CLUHA</name>
<evidence type="ECO:0000256" key="5">
    <source>
        <dbReference type="ARBA" id="ARBA00022833"/>
    </source>
</evidence>
<feature type="domain" description="C2H2-type" evidence="9">
    <location>
        <begin position="372"/>
        <end position="399"/>
    </location>
</feature>
<evidence type="ECO:0000256" key="2">
    <source>
        <dbReference type="ARBA" id="ARBA00022723"/>
    </source>
</evidence>
<dbReference type="PROSITE" id="PS00028">
    <property type="entry name" value="ZINC_FINGER_C2H2_1"/>
    <property type="match status" value="2"/>
</dbReference>
<dbReference type="InterPro" id="IPR036236">
    <property type="entry name" value="Znf_C2H2_sf"/>
</dbReference>
<feature type="compositionally biased region" description="Acidic residues" evidence="8">
    <location>
        <begin position="262"/>
        <end position="273"/>
    </location>
</feature>
<dbReference type="FunFam" id="3.30.160.60:FF:000065">
    <property type="entry name" value="B-cell CLL/lymphoma 6, member B"/>
    <property type="match status" value="1"/>
</dbReference>
<keyword evidence="5" id="KW-0862">Zinc</keyword>
<keyword evidence="10" id="KW-1185">Reference proteome</keyword>